<dbReference type="Proteomes" id="UP000248749">
    <property type="component" value="Unassembled WGS sequence"/>
</dbReference>
<proteinExistence type="predicted"/>
<evidence type="ECO:0000256" key="5">
    <source>
        <dbReference type="ARBA" id="ARBA00023136"/>
    </source>
</evidence>
<dbReference type="InterPro" id="IPR051211">
    <property type="entry name" value="PG_lysyltransferase"/>
</dbReference>
<reference evidence="9 10" key="1">
    <citation type="submission" date="2018-01" db="EMBL/GenBank/DDBJ databases">
        <title>Draft genome sequence of Salinispora sp. 13K206.</title>
        <authorList>
            <person name="Sahin N."/>
            <person name="Saygin H."/>
            <person name="Ay H."/>
        </authorList>
    </citation>
    <scope>NUCLEOTIDE SEQUENCE [LARGE SCALE GENOMIC DNA]</scope>
    <source>
        <strain evidence="9 10">13K206</strain>
    </source>
</reference>
<dbReference type="Pfam" id="PF16995">
    <property type="entry name" value="tRNA-synt_2_TM"/>
    <property type="match status" value="1"/>
</dbReference>
<dbReference type="PANTHER" id="PTHR34697:SF2">
    <property type="entry name" value="PHOSPHATIDYLGLYCEROL LYSYLTRANSFERASE"/>
    <property type="match status" value="1"/>
</dbReference>
<dbReference type="GO" id="GO:0055091">
    <property type="term" value="P:phospholipid homeostasis"/>
    <property type="evidence" value="ECO:0007669"/>
    <property type="project" value="TreeGrafter"/>
</dbReference>
<feature type="domain" description="Lysyl-tRNA synthetase N-terminal transmembrane region" evidence="8">
    <location>
        <begin position="23"/>
        <end position="220"/>
    </location>
</feature>
<evidence type="ECO:0000256" key="4">
    <source>
        <dbReference type="ARBA" id="ARBA00022989"/>
    </source>
</evidence>
<evidence type="ECO:0000313" key="9">
    <source>
        <dbReference type="EMBL" id="PZG02967.1"/>
    </source>
</evidence>
<dbReference type="GO" id="GO:0005886">
    <property type="term" value="C:plasma membrane"/>
    <property type="evidence" value="ECO:0007669"/>
    <property type="project" value="UniProtKB-SubCell"/>
</dbReference>
<evidence type="ECO:0000256" key="6">
    <source>
        <dbReference type="SAM" id="Phobius"/>
    </source>
</evidence>
<dbReference type="PANTHER" id="PTHR34697">
    <property type="entry name" value="PHOSPHATIDYLGLYCEROL LYSYLTRANSFERASE"/>
    <property type="match status" value="1"/>
</dbReference>
<feature type="transmembrane region" description="Helical" evidence="6">
    <location>
        <begin position="198"/>
        <end position="223"/>
    </location>
</feature>
<evidence type="ECO:0000259" key="7">
    <source>
        <dbReference type="Pfam" id="PF09924"/>
    </source>
</evidence>
<comment type="caution">
    <text evidence="9">The sequence shown here is derived from an EMBL/GenBank/DDBJ whole genome shotgun (WGS) entry which is preliminary data.</text>
</comment>
<dbReference type="EMBL" id="POUB01000002">
    <property type="protein sequence ID" value="PZG02967.1"/>
    <property type="molecule type" value="Genomic_DNA"/>
</dbReference>
<evidence type="ECO:0008006" key="11">
    <source>
        <dbReference type="Google" id="ProtNLM"/>
    </source>
</evidence>
<comment type="subcellular location">
    <subcellularLocation>
        <location evidence="1">Cell membrane</location>
        <topology evidence="1">Multi-pass membrane protein</topology>
    </subcellularLocation>
</comment>
<feature type="transmembrane region" description="Helical" evidence="6">
    <location>
        <begin position="54"/>
        <end position="76"/>
    </location>
</feature>
<protein>
    <recommendedName>
        <fullName evidence="11">Phosphatidylglycerol lysyltransferase C-terminal domain-containing protein</fullName>
    </recommendedName>
</protein>
<accession>A0A2W2E0B1</accession>
<evidence type="ECO:0000313" key="10">
    <source>
        <dbReference type="Proteomes" id="UP000248749"/>
    </source>
</evidence>
<keyword evidence="3 6" id="KW-0812">Transmembrane</keyword>
<feature type="transmembrane region" description="Helical" evidence="6">
    <location>
        <begin position="142"/>
        <end position="163"/>
    </location>
</feature>
<dbReference type="AlphaFoldDB" id="A0A2W2E0B1"/>
<gene>
    <name evidence="9" type="ORF">C1I99_00475</name>
</gene>
<keyword evidence="10" id="KW-1185">Reference proteome</keyword>
<dbReference type="OrthoDB" id="9801152at2"/>
<sequence length="594" mass="63830">MVWHRESAQWGAWQPRPPLSRATVARLVQLAGLFNVITGVLPPPRGRLAELSEFVPTAGILSARAATVVVGVLLIYVGAGLRRGKRRAWQVAVVLAGTSVVLHLVRSLDIEPAVVCAALLAMLIVIRGRFHAVPDPQSRWRVLAVPAGFAVAGFVVGFAEIAVRHDRLVGDPGWARWAEQAALGVIGVSGPLQFRDPYGGALVTLTTGAFGLLAAAVALVLLLRPYAPRPVRTDEEEMRVRELLARHGDGDSLGYFALRGDKSLAWARSGKAAVAYRVIGGVSLASGDPIGDVEAWPHAIAAWLSESDRHGWIPAVLGCGAAGGKAYRRSGLDVVELGDEALVDVASFNLHGRSMRAVRQAVARIRRAGYTCQVARQRELPATVVAEVVHAAAAFRDGKVERGFSMALSRLGDPRDGDSLLVLCRDSQARLRGLLQFVPWGSDGLSLDLMRGDRTAENGLTEFMVVSAIDAASGLGIRRVSLNFAVLRSVFARAEELGAGPVLRMWHRVLRGASRFWQIESLYRANAKYQPTWQPRYLCFPTARDVPLIAVAALKAEAFLPTGWRVSAGRDGATANPAAPPPTDTEHALLYAAH</sequence>
<dbReference type="RefSeq" id="WP_111132156.1">
    <property type="nucleotide sequence ID" value="NZ_POUB01000002.1"/>
</dbReference>
<evidence type="ECO:0000256" key="1">
    <source>
        <dbReference type="ARBA" id="ARBA00004651"/>
    </source>
</evidence>
<feature type="transmembrane region" description="Helical" evidence="6">
    <location>
        <begin position="112"/>
        <end position="130"/>
    </location>
</feature>
<evidence type="ECO:0000256" key="3">
    <source>
        <dbReference type="ARBA" id="ARBA00022692"/>
    </source>
</evidence>
<organism evidence="9 10">
    <name type="scientific">Micromonospora deserti</name>
    <dbReference type="NCBI Taxonomy" id="2070366"/>
    <lineage>
        <taxon>Bacteria</taxon>
        <taxon>Bacillati</taxon>
        <taxon>Actinomycetota</taxon>
        <taxon>Actinomycetes</taxon>
        <taxon>Micromonosporales</taxon>
        <taxon>Micromonosporaceae</taxon>
        <taxon>Micromonospora</taxon>
    </lineage>
</organism>
<feature type="transmembrane region" description="Helical" evidence="6">
    <location>
        <begin position="88"/>
        <end position="106"/>
    </location>
</feature>
<evidence type="ECO:0000259" key="8">
    <source>
        <dbReference type="Pfam" id="PF16995"/>
    </source>
</evidence>
<evidence type="ECO:0000256" key="2">
    <source>
        <dbReference type="ARBA" id="ARBA00022475"/>
    </source>
</evidence>
<feature type="transmembrane region" description="Helical" evidence="6">
    <location>
        <begin position="24"/>
        <end position="42"/>
    </location>
</feature>
<keyword evidence="2" id="KW-1003">Cell membrane</keyword>
<dbReference type="GO" id="GO:0016755">
    <property type="term" value="F:aminoacyltransferase activity"/>
    <property type="evidence" value="ECO:0007669"/>
    <property type="project" value="TreeGrafter"/>
</dbReference>
<dbReference type="InterPro" id="IPR024320">
    <property type="entry name" value="LPG_synthase_C"/>
</dbReference>
<keyword evidence="5 6" id="KW-0472">Membrane</keyword>
<feature type="domain" description="Phosphatidylglycerol lysyltransferase C-terminal" evidence="7">
    <location>
        <begin position="241"/>
        <end position="540"/>
    </location>
</feature>
<keyword evidence="4 6" id="KW-1133">Transmembrane helix</keyword>
<name>A0A2W2E0B1_9ACTN</name>
<dbReference type="Pfam" id="PF09924">
    <property type="entry name" value="LPG_synthase_C"/>
    <property type="match status" value="1"/>
</dbReference>
<dbReference type="InterPro" id="IPR031553">
    <property type="entry name" value="tRNA-synt_2_TM"/>
</dbReference>